<sequence length="94" mass="10689">MPPNIFHFFAYNCYRATGSLAEAVSQSEDFVWASDVLRTLDVDGSVVDMLKKAKDMDEIVSGKHDKSGTIERLKLLRLLKREMFEPLEPLLEAN</sequence>
<evidence type="ECO:0000313" key="1">
    <source>
        <dbReference type="EMBL" id="GMH66090.1"/>
    </source>
</evidence>
<proteinExistence type="predicted"/>
<comment type="caution">
    <text evidence="1">The sequence shown here is derived from an EMBL/GenBank/DDBJ whole genome shotgun (WGS) entry which is preliminary data.</text>
</comment>
<name>A0A9W7A9W7_9STRA</name>
<protein>
    <submittedName>
        <fullName evidence="1">Uncharacterized protein</fullName>
    </submittedName>
</protein>
<dbReference type="AlphaFoldDB" id="A0A9W7A9W7"/>
<reference evidence="2" key="1">
    <citation type="journal article" date="2023" name="Commun. Biol.">
        <title>Genome analysis of Parmales, the sister group of diatoms, reveals the evolutionary specialization of diatoms from phago-mixotrophs to photoautotrophs.</title>
        <authorList>
            <person name="Ban H."/>
            <person name="Sato S."/>
            <person name="Yoshikawa S."/>
            <person name="Yamada K."/>
            <person name="Nakamura Y."/>
            <person name="Ichinomiya M."/>
            <person name="Sato N."/>
            <person name="Blanc-Mathieu R."/>
            <person name="Endo H."/>
            <person name="Kuwata A."/>
            <person name="Ogata H."/>
        </authorList>
    </citation>
    <scope>NUCLEOTIDE SEQUENCE [LARGE SCALE GENOMIC DNA]</scope>
    <source>
        <strain evidence="2">NIES 3700</strain>
    </source>
</reference>
<gene>
    <name evidence="1" type="ORF">TrLO_g12454</name>
</gene>
<organism evidence="1 2">
    <name type="scientific">Triparma laevis f. longispina</name>
    <dbReference type="NCBI Taxonomy" id="1714387"/>
    <lineage>
        <taxon>Eukaryota</taxon>
        <taxon>Sar</taxon>
        <taxon>Stramenopiles</taxon>
        <taxon>Ochrophyta</taxon>
        <taxon>Bolidophyceae</taxon>
        <taxon>Parmales</taxon>
        <taxon>Triparmaceae</taxon>
        <taxon>Triparma</taxon>
    </lineage>
</organism>
<keyword evidence="2" id="KW-1185">Reference proteome</keyword>
<accession>A0A9W7A9W7</accession>
<dbReference type="Proteomes" id="UP001165122">
    <property type="component" value="Unassembled WGS sequence"/>
</dbReference>
<evidence type="ECO:0000313" key="2">
    <source>
        <dbReference type="Proteomes" id="UP001165122"/>
    </source>
</evidence>
<dbReference type="EMBL" id="BRXW01000557">
    <property type="protein sequence ID" value="GMH66090.1"/>
    <property type="molecule type" value="Genomic_DNA"/>
</dbReference>